<gene>
    <name evidence="3" type="ORF">V5799_026797</name>
</gene>
<evidence type="ECO:0008006" key="5">
    <source>
        <dbReference type="Google" id="ProtNLM"/>
    </source>
</evidence>
<name>A0AAQ4DHJ6_AMBAM</name>
<protein>
    <recommendedName>
        <fullName evidence="5">Secreted protein</fullName>
    </recommendedName>
</protein>
<keyword evidence="2" id="KW-0732">Signal</keyword>
<dbReference type="AlphaFoldDB" id="A0AAQ4DHJ6"/>
<evidence type="ECO:0000256" key="1">
    <source>
        <dbReference type="SAM" id="MobiDB-lite"/>
    </source>
</evidence>
<comment type="caution">
    <text evidence="3">The sequence shown here is derived from an EMBL/GenBank/DDBJ whole genome shotgun (WGS) entry which is preliminary data.</text>
</comment>
<feature type="signal peptide" evidence="2">
    <location>
        <begin position="1"/>
        <end position="19"/>
    </location>
</feature>
<feature type="chain" id="PRO_5042994398" description="Secreted protein" evidence="2">
    <location>
        <begin position="20"/>
        <end position="99"/>
    </location>
</feature>
<accession>A0AAQ4DHJ6</accession>
<feature type="region of interest" description="Disordered" evidence="1">
    <location>
        <begin position="67"/>
        <end position="99"/>
    </location>
</feature>
<dbReference type="EMBL" id="JARKHS020030632">
    <property type="protein sequence ID" value="KAK8761936.1"/>
    <property type="molecule type" value="Genomic_DNA"/>
</dbReference>
<evidence type="ECO:0000313" key="3">
    <source>
        <dbReference type="EMBL" id="KAK8761936.1"/>
    </source>
</evidence>
<evidence type="ECO:0000256" key="2">
    <source>
        <dbReference type="SAM" id="SignalP"/>
    </source>
</evidence>
<keyword evidence="4" id="KW-1185">Reference proteome</keyword>
<dbReference type="Proteomes" id="UP001321473">
    <property type="component" value="Unassembled WGS sequence"/>
</dbReference>
<proteinExistence type="predicted"/>
<sequence length="99" mass="11198">MRILLECLPNAFFFFRCFAHVGTARCGWQSRAEDRVRSASSSWCPPGLLRHQAREELSECSARPLTRRRLRFETDQTDPPTRMEGRRSSTGPTPGGGVS</sequence>
<organism evidence="3 4">
    <name type="scientific">Amblyomma americanum</name>
    <name type="common">Lone star tick</name>
    <dbReference type="NCBI Taxonomy" id="6943"/>
    <lineage>
        <taxon>Eukaryota</taxon>
        <taxon>Metazoa</taxon>
        <taxon>Ecdysozoa</taxon>
        <taxon>Arthropoda</taxon>
        <taxon>Chelicerata</taxon>
        <taxon>Arachnida</taxon>
        <taxon>Acari</taxon>
        <taxon>Parasitiformes</taxon>
        <taxon>Ixodida</taxon>
        <taxon>Ixodoidea</taxon>
        <taxon>Ixodidae</taxon>
        <taxon>Amblyomminae</taxon>
        <taxon>Amblyomma</taxon>
    </lineage>
</organism>
<evidence type="ECO:0000313" key="4">
    <source>
        <dbReference type="Proteomes" id="UP001321473"/>
    </source>
</evidence>
<reference evidence="3 4" key="1">
    <citation type="journal article" date="2023" name="Arcadia Sci">
        <title>De novo assembly of a long-read Amblyomma americanum tick genome.</title>
        <authorList>
            <person name="Chou S."/>
            <person name="Poskanzer K.E."/>
            <person name="Rollins M."/>
            <person name="Thuy-Boun P.S."/>
        </authorList>
    </citation>
    <scope>NUCLEOTIDE SEQUENCE [LARGE SCALE GENOMIC DNA]</scope>
    <source>
        <strain evidence="3">F_SG_1</strain>
        <tissue evidence="3">Salivary glands</tissue>
    </source>
</reference>